<comment type="caution">
    <text evidence="1">The sequence shown here is derived from an EMBL/GenBank/DDBJ whole genome shotgun (WGS) entry which is preliminary data.</text>
</comment>
<name>A0AAV8Z6H7_9CUCU</name>
<evidence type="ECO:0000313" key="1">
    <source>
        <dbReference type="EMBL" id="KAJ8959376.1"/>
    </source>
</evidence>
<dbReference type="Proteomes" id="UP001162162">
    <property type="component" value="Unassembled WGS sequence"/>
</dbReference>
<gene>
    <name evidence="1" type="ORF">NQ318_022062</name>
</gene>
<evidence type="ECO:0000313" key="2">
    <source>
        <dbReference type="Proteomes" id="UP001162162"/>
    </source>
</evidence>
<protein>
    <submittedName>
        <fullName evidence="1">Uncharacterized protein</fullName>
    </submittedName>
</protein>
<organism evidence="1 2">
    <name type="scientific">Aromia moschata</name>
    <dbReference type="NCBI Taxonomy" id="1265417"/>
    <lineage>
        <taxon>Eukaryota</taxon>
        <taxon>Metazoa</taxon>
        <taxon>Ecdysozoa</taxon>
        <taxon>Arthropoda</taxon>
        <taxon>Hexapoda</taxon>
        <taxon>Insecta</taxon>
        <taxon>Pterygota</taxon>
        <taxon>Neoptera</taxon>
        <taxon>Endopterygota</taxon>
        <taxon>Coleoptera</taxon>
        <taxon>Polyphaga</taxon>
        <taxon>Cucujiformia</taxon>
        <taxon>Chrysomeloidea</taxon>
        <taxon>Cerambycidae</taxon>
        <taxon>Cerambycinae</taxon>
        <taxon>Callichromatini</taxon>
        <taxon>Aromia</taxon>
    </lineage>
</organism>
<keyword evidence="2" id="KW-1185">Reference proteome</keyword>
<reference evidence="1" key="1">
    <citation type="journal article" date="2023" name="Insect Mol. Biol.">
        <title>Genome sequencing provides insights into the evolution of gene families encoding plant cell wall-degrading enzymes in longhorned beetles.</title>
        <authorList>
            <person name="Shin N.R."/>
            <person name="Okamura Y."/>
            <person name="Kirsch R."/>
            <person name="Pauchet Y."/>
        </authorList>
    </citation>
    <scope>NUCLEOTIDE SEQUENCE</scope>
    <source>
        <strain evidence="1">AMC_N1</strain>
    </source>
</reference>
<dbReference type="AlphaFoldDB" id="A0AAV8Z6H7"/>
<proteinExistence type="predicted"/>
<accession>A0AAV8Z6H7</accession>
<sequence length="47" mass="5111">MSLGQGNMMNTMANHQGSIDMTAFQAASKLFDANCTVTSCYQDYQIA</sequence>
<dbReference type="EMBL" id="JAPWTK010000013">
    <property type="protein sequence ID" value="KAJ8959376.1"/>
    <property type="molecule type" value="Genomic_DNA"/>
</dbReference>